<gene>
    <name evidence="1" type="ORF">G3M58_81920</name>
</gene>
<evidence type="ECO:0000313" key="1">
    <source>
        <dbReference type="EMBL" id="NEE20809.1"/>
    </source>
</evidence>
<name>A0A6G3XSL5_9ACTN</name>
<protein>
    <submittedName>
        <fullName evidence="1">LLM class flavin-dependent oxidoreductase</fullName>
    </submittedName>
</protein>
<organism evidence="1">
    <name type="scientific">Streptomyces sp. SID7499</name>
    <dbReference type="NCBI Taxonomy" id="2706086"/>
    <lineage>
        <taxon>Bacteria</taxon>
        <taxon>Bacillati</taxon>
        <taxon>Actinomycetota</taxon>
        <taxon>Actinomycetes</taxon>
        <taxon>Kitasatosporales</taxon>
        <taxon>Streptomycetaceae</taxon>
        <taxon>Streptomyces</taxon>
    </lineage>
</organism>
<accession>A0A6G3XSL5</accession>
<reference evidence="1" key="1">
    <citation type="submission" date="2020-01" db="EMBL/GenBank/DDBJ databases">
        <title>Insect and environment-associated Actinomycetes.</title>
        <authorList>
            <person name="Currrie C."/>
            <person name="Chevrette M."/>
            <person name="Carlson C."/>
            <person name="Stubbendieck R."/>
            <person name="Wendt-Pienkowski E."/>
        </authorList>
    </citation>
    <scope>NUCLEOTIDE SEQUENCE</scope>
    <source>
        <strain evidence="1">SID7499</strain>
    </source>
</reference>
<proteinExistence type="predicted"/>
<feature type="non-terminal residue" evidence="1">
    <location>
        <position position="47"/>
    </location>
</feature>
<sequence>MEFGLFVQGYVPAARAKVDPEAEHKALIEETEYVIQADKSGFKYAWA</sequence>
<dbReference type="EMBL" id="JAAGMN010008763">
    <property type="protein sequence ID" value="NEE20809.1"/>
    <property type="molecule type" value="Genomic_DNA"/>
</dbReference>
<comment type="caution">
    <text evidence="1">The sequence shown here is derived from an EMBL/GenBank/DDBJ whole genome shotgun (WGS) entry which is preliminary data.</text>
</comment>
<dbReference type="AlphaFoldDB" id="A0A6G3XSL5"/>